<dbReference type="Pfam" id="PF14698">
    <property type="entry name" value="ASL_C2"/>
    <property type="match status" value="1"/>
</dbReference>
<dbReference type="CDD" id="cd01359">
    <property type="entry name" value="Argininosuccinate_lyase"/>
    <property type="match status" value="1"/>
</dbReference>
<dbReference type="InterPro" id="IPR020557">
    <property type="entry name" value="Fumarate_lyase_CS"/>
</dbReference>
<dbReference type="InterPro" id="IPR024083">
    <property type="entry name" value="Fumarase/histidase_N"/>
</dbReference>
<evidence type="ECO:0000313" key="3">
    <source>
        <dbReference type="EMBL" id="SUZ54732.1"/>
    </source>
</evidence>
<evidence type="ECO:0000259" key="1">
    <source>
        <dbReference type="Pfam" id="PF00206"/>
    </source>
</evidence>
<dbReference type="Gene3D" id="1.10.275.10">
    <property type="entry name" value="Fumarase/aspartase (N-terminal domain)"/>
    <property type="match status" value="1"/>
</dbReference>
<dbReference type="Gene3D" id="1.20.200.10">
    <property type="entry name" value="Fumarase/aspartase (Central domain)"/>
    <property type="match status" value="1"/>
</dbReference>
<dbReference type="PANTHER" id="PTHR43814:SF1">
    <property type="entry name" value="ARGININOSUCCINATE LYASE"/>
    <property type="match status" value="1"/>
</dbReference>
<reference evidence="3" key="1">
    <citation type="submission" date="2018-05" db="EMBL/GenBank/DDBJ databases">
        <authorList>
            <person name="Lanie J.A."/>
            <person name="Ng W.-L."/>
            <person name="Kazmierczak K.M."/>
            <person name="Andrzejewski T.M."/>
            <person name="Davidsen T.M."/>
            <person name="Wayne K.J."/>
            <person name="Tettelin H."/>
            <person name="Glass J.I."/>
            <person name="Rusch D."/>
            <person name="Podicherti R."/>
            <person name="Tsui H.-C.T."/>
            <person name="Winkler M.E."/>
        </authorList>
    </citation>
    <scope>NUCLEOTIDE SEQUENCE</scope>
</reference>
<dbReference type="Gene3D" id="1.10.40.30">
    <property type="entry name" value="Fumarase/aspartase (C-terminal domain)"/>
    <property type="match status" value="1"/>
</dbReference>
<name>A0A381NJE1_9ZZZZ</name>
<organism evidence="3">
    <name type="scientific">marine metagenome</name>
    <dbReference type="NCBI Taxonomy" id="408172"/>
    <lineage>
        <taxon>unclassified sequences</taxon>
        <taxon>metagenomes</taxon>
        <taxon>ecological metagenomes</taxon>
    </lineage>
</organism>
<dbReference type="HAMAP" id="MF_00006">
    <property type="entry name" value="Arg_succ_lyase"/>
    <property type="match status" value="1"/>
</dbReference>
<dbReference type="Pfam" id="PF00206">
    <property type="entry name" value="Lyase_1"/>
    <property type="match status" value="1"/>
</dbReference>
<evidence type="ECO:0000259" key="2">
    <source>
        <dbReference type="Pfam" id="PF14698"/>
    </source>
</evidence>
<dbReference type="PRINTS" id="PR00149">
    <property type="entry name" value="FUMRATELYASE"/>
</dbReference>
<dbReference type="InterPro" id="IPR008948">
    <property type="entry name" value="L-Aspartase-like"/>
</dbReference>
<dbReference type="NCBIfam" id="TIGR00838">
    <property type="entry name" value="argH"/>
    <property type="match status" value="1"/>
</dbReference>
<dbReference type="PROSITE" id="PS00163">
    <property type="entry name" value="FUMARATE_LYASES"/>
    <property type="match status" value="1"/>
</dbReference>
<dbReference type="GO" id="GO:0004056">
    <property type="term" value="F:argininosuccinate lyase activity"/>
    <property type="evidence" value="ECO:0007669"/>
    <property type="project" value="InterPro"/>
</dbReference>
<dbReference type="PRINTS" id="PR00145">
    <property type="entry name" value="ARGSUCLYASE"/>
</dbReference>
<dbReference type="SUPFAM" id="SSF48557">
    <property type="entry name" value="L-aspartase-like"/>
    <property type="match status" value="1"/>
</dbReference>
<dbReference type="InterPro" id="IPR022761">
    <property type="entry name" value="Fumarate_lyase_N"/>
</dbReference>
<sequence length="497" mass="55581">MKDKQSQIWGSHLKNLPDEQNVLFCAGRDVQELPMADELLLPYDIWTNRAHCIMLERQGLVPKASLAKILTGLSQLEKLVETGEFSLDPAKEDVHINVEAFVTEKQGADAGGRMHIGRSRNDQSACDMRLYLRSVGLNLFDSVKNLADSLLTQAEEHTESVMPGFTHYQPAMVTTWGHWLCAYVQGLCRDLERLSFSISQINRNPLGAAAAFGTSWPIDRKLTTELLAFAKVDSNTLDCIVSRWENEAQLAHAGAMLMNHLSIVSQDLIFLSHPYSGLLQLDDNYVTGSSIMPQKKNPDFAEVIKSKASLAHGFLSSLLGIQKGSLSGYNRDTQVTKYLIMDLIRECEAAPVILRGVFESLSINTEKMKKQCETGFMNSVDIADHLARTLELPFRECYHLLSRAVKLSEPDTKITNSALQKTLAEFGHPTEIVEDLELFHDPRKLIDQRQHQGSPSPEQTSLQIAELSGQLKSLSAPLEDLQKHILEKHESCRNYAV</sequence>
<dbReference type="InterPro" id="IPR029419">
    <property type="entry name" value="Arg_succ_lyase_C"/>
</dbReference>
<dbReference type="InterPro" id="IPR009049">
    <property type="entry name" value="Argininosuccinate_lyase"/>
</dbReference>
<evidence type="ECO:0008006" key="4">
    <source>
        <dbReference type="Google" id="ProtNLM"/>
    </source>
</evidence>
<dbReference type="GO" id="GO:0005829">
    <property type="term" value="C:cytosol"/>
    <property type="evidence" value="ECO:0007669"/>
    <property type="project" value="TreeGrafter"/>
</dbReference>
<protein>
    <recommendedName>
        <fullName evidence="4">Fumarate lyase N-terminal domain-containing protein</fullName>
    </recommendedName>
</protein>
<dbReference type="GO" id="GO:0042450">
    <property type="term" value="P:L-arginine biosynthetic process via ornithine"/>
    <property type="evidence" value="ECO:0007669"/>
    <property type="project" value="InterPro"/>
</dbReference>
<feature type="domain" description="Argininosuccinate lyase C-terminal" evidence="2">
    <location>
        <begin position="376"/>
        <end position="426"/>
    </location>
</feature>
<dbReference type="InterPro" id="IPR000362">
    <property type="entry name" value="Fumarate_lyase_fam"/>
</dbReference>
<gene>
    <name evidence="3" type="ORF">METZ01_LOCUS7586</name>
</gene>
<dbReference type="EMBL" id="UINC01000404">
    <property type="protein sequence ID" value="SUZ54732.1"/>
    <property type="molecule type" value="Genomic_DNA"/>
</dbReference>
<proteinExistence type="inferred from homology"/>
<accession>A0A381NJE1</accession>
<dbReference type="PANTHER" id="PTHR43814">
    <property type="entry name" value="ARGININOSUCCINATE LYASE"/>
    <property type="match status" value="1"/>
</dbReference>
<feature type="domain" description="Fumarate lyase N-terminal" evidence="1">
    <location>
        <begin position="55"/>
        <end position="309"/>
    </location>
</feature>
<dbReference type="AlphaFoldDB" id="A0A381NJE1"/>